<evidence type="ECO:0000313" key="1">
    <source>
        <dbReference type="EMBL" id="KKY01557.1"/>
    </source>
</evidence>
<dbReference type="PATRIC" id="fig|1629550.3.peg.1057"/>
<name>A0A0M3DJL0_9FIRM</name>
<accession>A0A0M3DJL0</accession>
<sequence>MFYLLTSNKVERNNDIYTVGCELIKKVDLILDCQNPEILNSIFLDSDIESEIYNNKVKEPIV</sequence>
<dbReference type="Proteomes" id="UP000034407">
    <property type="component" value="Unassembled WGS sequence"/>
</dbReference>
<comment type="caution">
    <text evidence="1">The sequence shown here is derived from an EMBL/GenBank/DDBJ whole genome shotgun (WGS) entry which is preliminary data.</text>
</comment>
<dbReference type="AlphaFoldDB" id="A0A0M3DJL0"/>
<organism evidence="1 2">
    <name type="scientific">Paraclostridium benzoelyticum</name>
    <dbReference type="NCBI Taxonomy" id="1629550"/>
    <lineage>
        <taxon>Bacteria</taxon>
        <taxon>Bacillati</taxon>
        <taxon>Bacillota</taxon>
        <taxon>Clostridia</taxon>
        <taxon>Peptostreptococcales</taxon>
        <taxon>Peptostreptococcaceae</taxon>
        <taxon>Paraclostridium</taxon>
    </lineage>
</organism>
<evidence type="ECO:0000313" key="2">
    <source>
        <dbReference type="Proteomes" id="UP000034407"/>
    </source>
</evidence>
<dbReference type="RefSeq" id="WP_046822798.1">
    <property type="nucleotide sequence ID" value="NZ_JBCLWQ010000002.1"/>
</dbReference>
<gene>
    <name evidence="1" type="ORF">VN21_08090</name>
</gene>
<dbReference type="EMBL" id="LBBT01000174">
    <property type="protein sequence ID" value="KKY01557.1"/>
    <property type="molecule type" value="Genomic_DNA"/>
</dbReference>
<protein>
    <submittedName>
        <fullName evidence="1">Uncharacterized protein</fullName>
    </submittedName>
</protein>
<proteinExistence type="predicted"/>
<reference evidence="1 2" key="1">
    <citation type="submission" date="2015-04" db="EMBL/GenBank/DDBJ databases">
        <title>Microcin producing Clostridium sp. JC272T.</title>
        <authorList>
            <person name="Jyothsna T."/>
            <person name="Sasikala C."/>
            <person name="Ramana C."/>
        </authorList>
    </citation>
    <scope>NUCLEOTIDE SEQUENCE [LARGE SCALE GENOMIC DNA]</scope>
    <source>
        <strain evidence="1 2">JC272</strain>
    </source>
</reference>
<keyword evidence="2" id="KW-1185">Reference proteome</keyword>